<keyword evidence="4 6" id="KW-0472">Membrane</keyword>
<feature type="region of interest" description="Disordered" evidence="5">
    <location>
        <begin position="367"/>
        <end position="419"/>
    </location>
</feature>
<feature type="compositionally biased region" description="Low complexity" evidence="5">
    <location>
        <begin position="209"/>
        <end position="232"/>
    </location>
</feature>
<feature type="region of interest" description="Disordered" evidence="5">
    <location>
        <begin position="271"/>
        <end position="291"/>
    </location>
</feature>
<dbReference type="EMBL" id="MU865135">
    <property type="protein sequence ID" value="KAK4457122.1"/>
    <property type="molecule type" value="Genomic_DNA"/>
</dbReference>
<feature type="compositionally biased region" description="Gly residues" evidence="5">
    <location>
        <begin position="271"/>
        <end position="285"/>
    </location>
</feature>
<dbReference type="Proteomes" id="UP001321749">
    <property type="component" value="Unassembled WGS sequence"/>
</dbReference>
<name>A0AAV9H999_9PEZI</name>
<comment type="caution">
    <text evidence="8">The sequence shown here is derived from an EMBL/GenBank/DDBJ whole genome shotgun (WGS) entry which is preliminary data.</text>
</comment>
<reference evidence="8" key="1">
    <citation type="journal article" date="2023" name="Mol. Phylogenet. Evol.">
        <title>Genome-scale phylogeny and comparative genomics of the fungal order Sordariales.</title>
        <authorList>
            <person name="Hensen N."/>
            <person name="Bonometti L."/>
            <person name="Westerberg I."/>
            <person name="Brannstrom I.O."/>
            <person name="Guillou S."/>
            <person name="Cros-Aarteil S."/>
            <person name="Calhoun S."/>
            <person name="Haridas S."/>
            <person name="Kuo A."/>
            <person name="Mondo S."/>
            <person name="Pangilinan J."/>
            <person name="Riley R."/>
            <person name="LaButti K."/>
            <person name="Andreopoulos B."/>
            <person name="Lipzen A."/>
            <person name="Chen C."/>
            <person name="Yan M."/>
            <person name="Daum C."/>
            <person name="Ng V."/>
            <person name="Clum A."/>
            <person name="Steindorff A."/>
            <person name="Ohm R.A."/>
            <person name="Martin F."/>
            <person name="Silar P."/>
            <person name="Natvig D.O."/>
            <person name="Lalanne C."/>
            <person name="Gautier V."/>
            <person name="Ament-Velasquez S.L."/>
            <person name="Kruys A."/>
            <person name="Hutchinson M.I."/>
            <person name="Powell A.J."/>
            <person name="Barry K."/>
            <person name="Miller A.N."/>
            <person name="Grigoriev I.V."/>
            <person name="Debuchy R."/>
            <person name="Gladieux P."/>
            <person name="Hiltunen Thoren M."/>
            <person name="Johannesson H."/>
        </authorList>
    </citation>
    <scope>NUCLEOTIDE SEQUENCE</scope>
    <source>
        <strain evidence="8">PSN324</strain>
    </source>
</reference>
<evidence type="ECO:0000256" key="6">
    <source>
        <dbReference type="SAM" id="Phobius"/>
    </source>
</evidence>
<dbReference type="InterPro" id="IPR051694">
    <property type="entry name" value="Immunoregulatory_rcpt-like"/>
</dbReference>
<feature type="compositionally biased region" description="Low complexity" evidence="5">
    <location>
        <begin position="372"/>
        <end position="409"/>
    </location>
</feature>
<feature type="compositionally biased region" description="Pro residues" evidence="5">
    <location>
        <begin position="410"/>
        <end position="419"/>
    </location>
</feature>
<accession>A0AAV9H999</accession>
<evidence type="ECO:0000256" key="2">
    <source>
        <dbReference type="ARBA" id="ARBA00022692"/>
    </source>
</evidence>
<reference evidence="8" key="2">
    <citation type="submission" date="2023-06" db="EMBL/GenBank/DDBJ databases">
        <authorList>
            <consortium name="Lawrence Berkeley National Laboratory"/>
            <person name="Mondo S.J."/>
            <person name="Hensen N."/>
            <person name="Bonometti L."/>
            <person name="Westerberg I."/>
            <person name="Brannstrom I.O."/>
            <person name="Guillou S."/>
            <person name="Cros-Aarteil S."/>
            <person name="Calhoun S."/>
            <person name="Haridas S."/>
            <person name="Kuo A."/>
            <person name="Pangilinan J."/>
            <person name="Riley R."/>
            <person name="Labutti K."/>
            <person name="Andreopoulos B."/>
            <person name="Lipzen A."/>
            <person name="Chen C."/>
            <person name="Yanf M."/>
            <person name="Daum C."/>
            <person name="Ng V."/>
            <person name="Clum A."/>
            <person name="Steindorff A."/>
            <person name="Ohm R."/>
            <person name="Martin F."/>
            <person name="Silar P."/>
            <person name="Natvig D."/>
            <person name="Lalanne C."/>
            <person name="Gautier V."/>
            <person name="Ament-Velasquez S.L."/>
            <person name="Kruys A."/>
            <person name="Hutchinson M.I."/>
            <person name="Powell A.J."/>
            <person name="Barry K."/>
            <person name="Miller A.N."/>
            <person name="Grigoriev I.V."/>
            <person name="Debuchy R."/>
            <person name="Gladieux P."/>
            <person name="Thoren M.H."/>
            <person name="Johannesson H."/>
        </authorList>
    </citation>
    <scope>NUCLEOTIDE SEQUENCE</scope>
    <source>
        <strain evidence="8">PSN324</strain>
    </source>
</reference>
<feature type="compositionally biased region" description="Low complexity" evidence="5">
    <location>
        <begin position="165"/>
        <end position="199"/>
    </location>
</feature>
<evidence type="ECO:0000256" key="5">
    <source>
        <dbReference type="SAM" id="MobiDB-lite"/>
    </source>
</evidence>
<dbReference type="GO" id="GO:0071944">
    <property type="term" value="C:cell periphery"/>
    <property type="evidence" value="ECO:0007669"/>
    <property type="project" value="UniProtKB-ARBA"/>
</dbReference>
<feature type="chain" id="PRO_5043328553" description="Mid2 domain-containing protein" evidence="7">
    <location>
        <begin position="39"/>
        <end position="419"/>
    </location>
</feature>
<evidence type="ECO:0000313" key="8">
    <source>
        <dbReference type="EMBL" id="KAK4457122.1"/>
    </source>
</evidence>
<evidence type="ECO:0000313" key="9">
    <source>
        <dbReference type="Proteomes" id="UP001321749"/>
    </source>
</evidence>
<feature type="transmembrane region" description="Helical" evidence="6">
    <location>
        <begin position="238"/>
        <end position="259"/>
    </location>
</feature>
<keyword evidence="9" id="KW-1185">Reference proteome</keyword>
<protein>
    <recommendedName>
        <fullName evidence="10">Mid2 domain-containing protein</fullName>
    </recommendedName>
</protein>
<evidence type="ECO:0000256" key="7">
    <source>
        <dbReference type="SAM" id="SignalP"/>
    </source>
</evidence>
<evidence type="ECO:0008006" key="10">
    <source>
        <dbReference type="Google" id="ProtNLM"/>
    </source>
</evidence>
<proteinExistence type="predicted"/>
<sequence>MAGSHPSRRRGRLAGLKPILCAALPVLLLSVFVPAAKAETCWGFDGRQMVNNRVCPGSKSCCGESATCLSNRLCHNDGDPANLWIRGPCFTKGWNETSAECPQICAYSETETNRMPRVTMCSDGSLCCDNEKNCCAQGKGIFLDESGNRVFARATGATTSYPPDTSSTSSRTATSSTSAASTGTTTTGAASASGTQTSSDPNGAGGFTATGFGPSSTAQATTDSSSSSSDSDTVGLKVGLGLGIPLAVLISGLLVFLFLRKRNAAARQAGHGGEAGAAAGGGLDGGSDSSSPGAYYQTVATADRPEMHGHATGYYAEAPANYKPGVVGVGYADFVEREAKSASATVTMAASGYQPAELGAETANELMGHEMGGNNNNNNNNNGYNDNNNANIMSQQQQQQQQQQQHQQQAPPPRYYELG</sequence>
<evidence type="ECO:0000256" key="1">
    <source>
        <dbReference type="ARBA" id="ARBA00004167"/>
    </source>
</evidence>
<organism evidence="8 9">
    <name type="scientific">Cladorrhinum samala</name>
    <dbReference type="NCBI Taxonomy" id="585594"/>
    <lineage>
        <taxon>Eukaryota</taxon>
        <taxon>Fungi</taxon>
        <taxon>Dikarya</taxon>
        <taxon>Ascomycota</taxon>
        <taxon>Pezizomycotina</taxon>
        <taxon>Sordariomycetes</taxon>
        <taxon>Sordariomycetidae</taxon>
        <taxon>Sordariales</taxon>
        <taxon>Podosporaceae</taxon>
        <taxon>Cladorrhinum</taxon>
    </lineage>
</organism>
<comment type="subcellular location">
    <subcellularLocation>
        <location evidence="1">Membrane</location>
        <topology evidence="1">Single-pass membrane protein</topology>
    </subcellularLocation>
</comment>
<evidence type="ECO:0000256" key="4">
    <source>
        <dbReference type="ARBA" id="ARBA00023136"/>
    </source>
</evidence>
<evidence type="ECO:0000256" key="3">
    <source>
        <dbReference type="ARBA" id="ARBA00022989"/>
    </source>
</evidence>
<gene>
    <name evidence="8" type="ORF">QBC42DRAFT_350718</name>
</gene>
<dbReference type="GO" id="GO:0016020">
    <property type="term" value="C:membrane"/>
    <property type="evidence" value="ECO:0007669"/>
    <property type="project" value="UniProtKB-SubCell"/>
</dbReference>
<keyword evidence="7" id="KW-0732">Signal</keyword>
<dbReference type="PANTHER" id="PTHR15549">
    <property type="entry name" value="PAIRED IMMUNOGLOBULIN-LIKE TYPE 2 RECEPTOR"/>
    <property type="match status" value="1"/>
</dbReference>
<keyword evidence="3 6" id="KW-1133">Transmembrane helix</keyword>
<keyword evidence="2 6" id="KW-0812">Transmembrane</keyword>
<dbReference type="AlphaFoldDB" id="A0AAV9H999"/>
<dbReference type="PANTHER" id="PTHR15549:SF30">
    <property type="entry name" value="MID2 DOMAIN-CONTAINING PROTEIN"/>
    <property type="match status" value="1"/>
</dbReference>
<feature type="signal peptide" evidence="7">
    <location>
        <begin position="1"/>
        <end position="38"/>
    </location>
</feature>
<feature type="region of interest" description="Disordered" evidence="5">
    <location>
        <begin position="155"/>
        <end position="232"/>
    </location>
</feature>